<organism evidence="1 2">
    <name type="scientific">Cuscuta epithymum</name>
    <dbReference type="NCBI Taxonomy" id="186058"/>
    <lineage>
        <taxon>Eukaryota</taxon>
        <taxon>Viridiplantae</taxon>
        <taxon>Streptophyta</taxon>
        <taxon>Embryophyta</taxon>
        <taxon>Tracheophyta</taxon>
        <taxon>Spermatophyta</taxon>
        <taxon>Magnoliopsida</taxon>
        <taxon>eudicotyledons</taxon>
        <taxon>Gunneridae</taxon>
        <taxon>Pentapetalae</taxon>
        <taxon>asterids</taxon>
        <taxon>lamiids</taxon>
        <taxon>Solanales</taxon>
        <taxon>Convolvulaceae</taxon>
        <taxon>Cuscuteae</taxon>
        <taxon>Cuscuta</taxon>
        <taxon>Cuscuta subgen. Cuscuta</taxon>
    </lineage>
</organism>
<dbReference type="Proteomes" id="UP001152523">
    <property type="component" value="Unassembled WGS sequence"/>
</dbReference>
<proteinExistence type="predicted"/>
<evidence type="ECO:0000313" key="1">
    <source>
        <dbReference type="EMBL" id="CAH9143836.1"/>
    </source>
</evidence>
<feature type="non-terminal residue" evidence="1">
    <location>
        <position position="198"/>
    </location>
</feature>
<gene>
    <name evidence="1" type="ORF">CEPIT_LOCUS40982</name>
</gene>
<keyword evidence="2" id="KW-1185">Reference proteome</keyword>
<evidence type="ECO:0000313" key="2">
    <source>
        <dbReference type="Proteomes" id="UP001152523"/>
    </source>
</evidence>
<reference evidence="1" key="1">
    <citation type="submission" date="2022-07" db="EMBL/GenBank/DDBJ databases">
        <authorList>
            <person name="Macas J."/>
            <person name="Novak P."/>
            <person name="Neumann P."/>
        </authorList>
    </citation>
    <scope>NUCLEOTIDE SEQUENCE</scope>
</reference>
<dbReference type="EMBL" id="CAMAPF010001057">
    <property type="protein sequence ID" value="CAH9143836.1"/>
    <property type="molecule type" value="Genomic_DNA"/>
</dbReference>
<dbReference type="AlphaFoldDB" id="A0AAV0G769"/>
<sequence length="198" mass="22554">MAANTPINMIFAREQWIPIKENNSQLDPEVFSCQDDVVVSILKGHKLWKALSKNAEVPQVYLQQFWGTLDKDVDANGRQLDDVLAATICNTRVTITKELVQQVLQIPEEEHYDALASEAQIFEDMITLGHAEPLRLMSAIKTARFPRPWRTLMATLNKCCTSKHSGFDKCSGYLVYIFHGIAFMKNYDFTSLIWGDIL</sequence>
<accession>A0AAV0G769</accession>
<protein>
    <submittedName>
        <fullName evidence="1">Uncharacterized protein</fullName>
    </submittedName>
</protein>
<name>A0AAV0G769_9ASTE</name>
<comment type="caution">
    <text evidence="1">The sequence shown here is derived from an EMBL/GenBank/DDBJ whole genome shotgun (WGS) entry which is preliminary data.</text>
</comment>